<reference evidence="1 2" key="1">
    <citation type="submission" date="2022-07" db="EMBL/GenBank/DDBJ databases">
        <authorList>
            <person name="Xamxidin M."/>
            <person name="Wu M."/>
        </authorList>
    </citation>
    <scope>NUCLEOTIDE SEQUENCE [LARGE SCALE GENOMIC DNA]</scope>
    <source>
        <strain evidence="1 2">NBRC 111650</strain>
    </source>
</reference>
<dbReference type="RefSeq" id="WP_256764792.1">
    <property type="nucleotide sequence ID" value="NZ_JANIGO010000003.1"/>
</dbReference>
<name>A0ABT1WHJ8_9BURK</name>
<proteinExistence type="predicted"/>
<evidence type="ECO:0000313" key="2">
    <source>
        <dbReference type="Proteomes" id="UP001204142"/>
    </source>
</evidence>
<organism evidence="1 2">
    <name type="scientific">Limnobacter humi</name>
    <dbReference type="NCBI Taxonomy" id="1778671"/>
    <lineage>
        <taxon>Bacteria</taxon>
        <taxon>Pseudomonadati</taxon>
        <taxon>Pseudomonadota</taxon>
        <taxon>Betaproteobacteria</taxon>
        <taxon>Burkholderiales</taxon>
        <taxon>Burkholderiaceae</taxon>
        <taxon>Limnobacter</taxon>
    </lineage>
</organism>
<dbReference type="EMBL" id="JANIGO010000003">
    <property type="protein sequence ID" value="MCQ8897003.1"/>
    <property type="molecule type" value="Genomic_DNA"/>
</dbReference>
<evidence type="ECO:0000313" key="1">
    <source>
        <dbReference type="EMBL" id="MCQ8897003.1"/>
    </source>
</evidence>
<dbReference type="SUPFAM" id="SSF53474">
    <property type="entry name" value="alpha/beta-Hydrolases"/>
    <property type="match status" value="1"/>
</dbReference>
<dbReference type="PANTHER" id="PTHR35602">
    <property type="entry name" value="ESTERASE YQIA-RELATED"/>
    <property type="match status" value="1"/>
</dbReference>
<dbReference type="Pfam" id="PF05728">
    <property type="entry name" value="UPF0227"/>
    <property type="match status" value="1"/>
</dbReference>
<accession>A0ABT1WHJ8</accession>
<dbReference type="Gene3D" id="3.40.50.1820">
    <property type="entry name" value="alpha/beta hydrolase"/>
    <property type="match status" value="1"/>
</dbReference>
<dbReference type="PANTHER" id="PTHR35602:SF3">
    <property type="entry name" value="ESTERASE YQIA"/>
    <property type="match status" value="1"/>
</dbReference>
<keyword evidence="2" id="KW-1185">Reference proteome</keyword>
<sequence length="214" mass="23778">MWPFVLESPGGFSAPPQPLDWVVYLHGFRSSSRSVKAQKTIDAFAQVGLGDRLWVPDLPASPAQALALVEDELRIRLHNNPRLRLGFVGSSLGGFYATVLGERHLNARVALLNPAVKPYDDLQDQMGRQAVYFSDEEIEFVPAYLDELRAMETTQLTRADRYFLVAATGDEVLSVAAMVARYPGAHQLRVQGSDHALSHFDEQLPFVRLFLGLA</sequence>
<dbReference type="InterPro" id="IPR008886">
    <property type="entry name" value="UPF0227/Esterase_YqiA"/>
</dbReference>
<protein>
    <submittedName>
        <fullName evidence="1">Esterase</fullName>
    </submittedName>
</protein>
<dbReference type="InterPro" id="IPR029058">
    <property type="entry name" value="AB_hydrolase_fold"/>
</dbReference>
<comment type="caution">
    <text evidence="1">The sequence shown here is derived from an EMBL/GenBank/DDBJ whole genome shotgun (WGS) entry which is preliminary data.</text>
</comment>
<dbReference type="Proteomes" id="UP001204142">
    <property type="component" value="Unassembled WGS sequence"/>
</dbReference>
<gene>
    <name evidence="1" type="ORF">NQT62_11220</name>
</gene>